<accession>A0AAP2DN14</accession>
<dbReference type="RefSeq" id="WP_254162735.1">
    <property type="nucleotide sequence ID" value="NZ_JAHESF010000007.1"/>
</dbReference>
<dbReference type="EMBL" id="JAHESF010000007">
    <property type="protein sequence ID" value="MBT1697049.1"/>
    <property type="molecule type" value="Genomic_DNA"/>
</dbReference>
<feature type="transmembrane region" description="Helical" evidence="1">
    <location>
        <begin position="6"/>
        <end position="24"/>
    </location>
</feature>
<sequence length="167" mass="19181">MSKPRVMILIVFALIVVSVIIYFVSTTYKARIARQMFDTVAYTEEDYELMRAYFNSDTALQRVLNENIRAGDSASVHMKKFLSTSYQFRDTTRLQEWEIKGMIHSYRVSIDVLRKFAAIDSKLKELEGSIAPKNADDSAAQQQLDSLRKLVNEGKLAKEYKSPLDPQ</sequence>
<comment type="caution">
    <text evidence="2">The sequence shown here is derived from an EMBL/GenBank/DDBJ whole genome shotgun (WGS) entry which is preliminary data.</text>
</comment>
<reference evidence="2 3" key="1">
    <citation type="submission" date="2021-05" db="EMBL/GenBank/DDBJ databases">
        <title>A Polyphasic approach of four new species of the genus Ohtaekwangia: Ohtaekwangia histidinii sp. nov., Ohtaekwangia cretensis sp. nov., Ohtaekwangia indiensis sp. nov., Ohtaekwangia reichenbachii sp. nov. from diverse environment.</title>
        <authorList>
            <person name="Octaviana S."/>
        </authorList>
    </citation>
    <scope>NUCLEOTIDE SEQUENCE [LARGE SCALE GENOMIC DNA]</scope>
    <source>
        <strain evidence="2 3">PWU4</strain>
    </source>
</reference>
<dbReference type="AlphaFoldDB" id="A0AAP2DN14"/>
<proteinExistence type="predicted"/>
<gene>
    <name evidence="2" type="ORF">KK083_09200</name>
</gene>
<name>A0AAP2DN14_9BACT</name>
<keyword evidence="1" id="KW-0472">Membrane</keyword>
<evidence type="ECO:0000313" key="3">
    <source>
        <dbReference type="Proteomes" id="UP001319200"/>
    </source>
</evidence>
<keyword evidence="1" id="KW-0812">Transmembrane</keyword>
<keyword evidence="1" id="KW-1133">Transmembrane helix</keyword>
<evidence type="ECO:0000256" key="1">
    <source>
        <dbReference type="SAM" id="Phobius"/>
    </source>
</evidence>
<keyword evidence="3" id="KW-1185">Reference proteome</keyword>
<evidence type="ECO:0000313" key="2">
    <source>
        <dbReference type="EMBL" id="MBT1697049.1"/>
    </source>
</evidence>
<dbReference type="Proteomes" id="UP001319200">
    <property type="component" value="Unassembled WGS sequence"/>
</dbReference>
<organism evidence="2 3">
    <name type="scientific">Chryseosolibacter histidini</name>
    <dbReference type="NCBI Taxonomy" id="2782349"/>
    <lineage>
        <taxon>Bacteria</taxon>
        <taxon>Pseudomonadati</taxon>
        <taxon>Bacteroidota</taxon>
        <taxon>Cytophagia</taxon>
        <taxon>Cytophagales</taxon>
        <taxon>Chryseotaleaceae</taxon>
        <taxon>Chryseosolibacter</taxon>
    </lineage>
</organism>
<protein>
    <submittedName>
        <fullName evidence="2">Uncharacterized protein</fullName>
    </submittedName>
</protein>